<name>U6FE21_LACHE</name>
<comment type="caution">
    <text evidence="3">The sequence shown here is derived from an EMBL/GenBank/DDBJ whole genome shotgun (WGS) entry which is preliminary data.</text>
</comment>
<feature type="transmembrane region" description="Helical" evidence="2">
    <location>
        <begin position="19"/>
        <end position="36"/>
    </location>
</feature>
<proteinExistence type="predicted"/>
<protein>
    <submittedName>
        <fullName evidence="3">Uncharacterized protein</fullName>
    </submittedName>
</protein>
<evidence type="ECO:0000256" key="2">
    <source>
        <dbReference type="SAM" id="Phobius"/>
    </source>
</evidence>
<sequence>MTHGDEKGADTLMPGLKDILSVLAPFLLGLFTSYLSDKRSTRHDEHSFLADDYKAVLAENRELRKENKELRKELNNYETKH</sequence>
<dbReference type="AlphaFoldDB" id="U6FE21"/>
<keyword evidence="1" id="KW-0175">Coiled coil</keyword>
<dbReference type="Proteomes" id="UP000017247">
    <property type="component" value="Unassembled WGS sequence"/>
</dbReference>
<keyword evidence="2" id="KW-1133">Transmembrane helix</keyword>
<dbReference type="HOGENOM" id="CLU_2770668_0_0_9"/>
<evidence type="ECO:0000256" key="1">
    <source>
        <dbReference type="SAM" id="Coils"/>
    </source>
</evidence>
<gene>
    <name evidence="3" type="ORF">LHCIRMBIA104_00499</name>
</gene>
<feature type="coiled-coil region" evidence="1">
    <location>
        <begin position="53"/>
        <end position="80"/>
    </location>
</feature>
<keyword evidence="2" id="KW-0472">Membrane</keyword>
<dbReference type="EMBL" id="CBUL010000131">
    <property type="protein sequence ID" value="CDI60811.1"/>
    <property type="molecule type" value="Genomic_DNA"/>
</dbReference>
<reference evidence="3" key="1">
    <citation type="submission" date="2013-09" db="EMBL/GenBank/DDBJ databases">
        <title>Draft Genome Sequence of five Lactobacillus helveticus strains CIRM-BIA 101T, 103, 104, 951 and 953 isolated from milk product.</title>
        <authorList>
            <person name="Valence F."/>
            <person name="Chuat V."/>
            <person name="Ma L."/>
            <person name="Creno S."/>
            <person name="Falentin H."/>
            <person name="Lortal S."/>
            <person name="Bizet C."/>
            <person name="Clermont D."/>
            <person name="Loux V."/>
            <person name="Bouchier C."/>
            <person name="Cousin S."/>
        </authorList>
    </citation>
    <scope>NUCLEOTIDE SEQUENCE [LARGE SCALE GENOMIC DNA]</scope>
    <source>
        <strain evidence="3">CIRM-BIA 104</strain>
    </source>
</reference>
<organism evidence="3">
    <name type="scientific">Lactobacillus helveticus CIRM-BIA 104</name>
    <dbReference type="NCBI Taxonomy" id="1226333"/>
    <lineage>
        <taxon>Bacteria</taxon>
        <taxon>Bacillati</taxon>
        <taxon>Bacillota</taxon>
        <taxon>Bacilli</taxon>
        <taxon>Lactobacillales</taxon>
        <taxon>Lactobacillaceae</taxon>
        <taxon>Lactobacillus</taxon>
    </lineage>
</organism>
<evidence type="ECO:0000313" key="3">
    <source>
        <dbReference type="EMBL" id="CDI60811.1"/>
    </source>
</evidence>
<accession>U6FE21</accession>
<keyword evidence="2" id="KW-0812">Transmembrane</keyword>